<evidence type="ECO:0000259" key="3">
    <source>
        <dbReference type="Pfam" id="PF25954"/>
    </source>
</evidence>
<protein>
    <submittedName>
        <fullName evidence="5">Efflux RND transporter periplasmic adaptor subunit</fullName>
    </submittedName>
</protein>
<dbReference type="PROSITE" id="PS51257">
    <property type="entry name" value="PROKAR_LIPOPROTEIN"/>
    <property type="match status" value="1"/>
</dbReference>
<dbReference type="Pfam" id="PF25973">
    <property type="entry name" value="BSH_CzcB"/>
    <property type="match status" value="1"/>
</dbReference>
<dbReference type="PANTHER" id="PTHR30469:SF15">
    <property type="entry name" value="HLYD FAMILY OF SECRETION PROTEINS"/>
    <property type="match status" value="1"/>
</dbReference>
<dbReference type="Proteomes" id="UP000808337">
    <property type="component" value="Unassembled WGS sequence"/>
</dbReference>
<dbReference type="Pfam" id="PF25954">
    <property type="entry name" value="Beta-barrel_RND_2"/>
    <property type="match status" value="1"/>
</dbReference>
<reference evidence="5 6" key="1">
    <citation type="submission" date="2020-10" db="EMBL/GenBank/DDBJ databases">
        <title>Connecting structure to function with the recovery of over 1000 high-quality activated sludge metagenome-assembled genomes encoding full-length rRNA genes using long-read sequencing.</title>
        <authorList>
            <person name="Singleton C.M."/>
            <person name="Petriglieri F."/>
            <person name="Kristensen J.M."/>
            <person name="Kirkegaard R.H."/>
            <person name="Michaelsen T.Y."/>
            <person name="Andersen M.H."/>
            <person name="Karst S.M."/>
            <person name="Dueholm M.S."/>
            <person name="Nielsen P.H."/>
            <person name="Albertsen M."/>
        </authorList>
    </citation>
    <scope>NUCLEOTIDE SEQUENCE [LARGE SCALE GENOMIC DNA]</scope>
    <source>
        <strain evidence="5">Ribe_18-Q3-R11-54_MAXAC.273</strain>
    </source>
</reference>
<gene>
    <name evidence="5" type="ORF">IPP15_10395</name>
</gene>
<evidence type="ECO:0000313" key="6">
    <source>
        <dbReference type="Proteomes" id="UP000808337"/>
    </source>
</evidence>
<dbReference type="NCBIfam" id="TIGR01730">
    <property type="entry name" value="RND_mfp"/>
    <property type="match status" value="1"/>
</dbReference>
<dbReference type="Gene3D" id="2.40.30.170">
    <property type="match status" value="1"/>
</dbReference>
<evidence type="ECO:0000259" key="4">
    <source>
        <dbReference type="Pfam" id="PF25973"/>
    </source>
</evidence>
<evidence type="ECO:0000256" key="1">
    <source>
        <dbReference type="ARBA" id="ARBA00009477"/>
    </source>
</evidence>
<sequence length="352" mass="38035">MLKPTTILSIILLMLVSACKKNAEGPEAAIVNTDKPSNVFYVKTFPISISGLDDVVHVTGVIQSDSEAKPSFKTGGVIAKTYVEEGDHVRKGQLLAKLNATEIEAMTTQAKAALEKAQRDQQRAQNLYADSIATLEQLQNSITAVDVAKKSLQIAEFNLEYSEVRSPIDGKIITQLMHEGEITGPGIPVFYIMGVLRSDWKLVAGLTDKNWGRLRQGDKVKITIDAYPGWTIDGQVKRLSDVANPQSGTFDAEVSIPSKDKRIAAGMMAHMEIKPTAGSKYTMIPIEALVSSNGATGVVYVPKDGVAEKRTIQIQQFEGERIAVLSGLEGATEVITAGSGFLEDGDRISVEK</sequence>
<dbReference type="EMBL" id="JADKGY010000008">
    <property type="protein sequence ID" value="MBK9982813.1"/>
    <property type="molecule type" value="Genomic_DNA"/>
</dbReference>
<feature type="signal peptide" evidence="2">
    <location>
        <begin position="1"/>
        <end position="23"/>
    </location>
</feature>
<dbReference type="Gene3D" id="2.40.50.100">
    <property type="match status" value="1"/>
</dbReference>
<comment type="similarity">
    <text evidence="1">Belongs to the membrane fusion protein (MFP) (TC 8.A.1) family.</text>
</comment>
<accession>A0A9D7XSR6</accession>
<comment type="caution">
    <text evidence="5">The sequence shown here is derived from an EMBL/GenBank/DDBJ whole genome shotgun (WGS) entry which is preliminary data.</text>
</comment>
<dbReference type="SUPFAM" id="SSF111369">
    <property type="entry name" value="HlyD-like secretion proteins"/>
    <property type="match status" value="1"/>
</dbReference>
<dbReference type="InterPro" id="IPR058792">
    <property type="entry name" value="Beta-barrel_RND_2"/>
</dbReference>
<feature type="domain" description="CusB-like beta-barrel" evidence="3">
    <location>
        <begin position="204"/>
        <end position="275"/>
    </location>
</feature>
<keyword evidence="2" id="KW-0732">Signal</keyword>
<dbReference type="GO" id="GO:1990281">
    <property type="term" value="C:efflux pump complex"/>
    <property type="evidence" value="ECO:0007669"/>
    <property type="project" value="TreeGrafter"/>
</dbReference>
<dbReference type="GO" id="GO:0015562">
    <property type="term" value="F:efflux transmembrane transporter activity"/>
    <property type="evidence" value="ECO:0007669"/>
    <property type="project" value="TreeGrafter"/>
</dbReference>
<evidence type="ECO:0000256" key="2">
    <source>
        <dbReference type="SAM" id="SignalP"/>
    </source>
</evidence>
<name>A0A9D7XSR6_9BACT</name>
<dbReference type="PANTHER" id="PTHR30469">
    <property type="entry name" value="MULTIDRUG RESISTANCE PROTEIN MDTA"/>
    <property type="match status" value="1"/>
</dbReference>
<organism evidence="5 6">
    <name type="scientific">Candidatus Opimibacter skivensis</name>
    <dbReference type="NCBI Taxonomy" id="2982028"/>
    <lineage>
        <taxon>Bacteria</taxon>
        <taxon>Pseudomonadati</taxon>
        <taxon>Bacteroidota</taxon>
        <taxon>Saprospiria</taxon>
        <taxon>Saprospirales</taxon>
        <taxon>Saprospiraceae</taxon>
        <taxon>Candidatus Opimibacter</taxon>
    </lineage>
</organism>
<dbReference type="Gene3D" id="2.40.420.20">
    <property type="match status" value="1"/>
</dbReference>
<evidence type="ECO:0000313" key="5">
    <source>
        <dbReference type="EMBL" id="MBK9982813.1"/>
    </source>
</evidence>
<proteinExistence type="inferred from homology"/>
<feature type="chain" id="PRO_5039324824" evidence="2">
    <location>
        <begin position="24"/>
        <end position="352"/>
    </location>
</feature>
<feature type="domain" description="CzcB-like barrel-sandwich hybrid" evidence="4">
    <location>
        <begin position="73"/>
        <end position="184"/>
    </location>
</feature>
<dbReference type="InterPro" id="IPR058647">
    <property type="entry name" value="BSH_CzcB-like"/>
</dbReference>
<dbReference type="AlphaFoldDB" id="A0A9D7XSR6"/>
<dbReference type="InterPro" id="IPR006143">
    <property type="entry name" value="RND_pump_MFP"/>
</dbReference>